<proteinExistence type="predicted"/>
<dbReference type="AlphaFoldDB" id="A0A5B9VVR5"/>
<protein>
    <submittedName>
        <fullName evidence="2">Uncharacterized protein</fullName>
    </submittedName>
</protein>
<dbReference type="RefSeq" id="WP_148590774.1">
    <property type="nucleotide sequence ID" value="NZ_CP042997.1"/>
</dbReference>
<feature type="transmembrane region" description="Helical" evidence="1">
    <location>
        <begin position="69"/>
        <end position="92"/>
    </location>
</feature>
<reference evidence="2 3" key="1">
    <citation type="submission" date="2019-08" db="EMBL/GenBank/DDBJ databases">
        <title>Deep-cultivation of Planctomycetes and their phenomic and genomic characterization uncovers novel biology.</title>
        <authorList>
            <person name="Wiegand S."/>
            <person name="Jogler M."/>
            <person name="Boedeker C."/>
            <person name="Pinto D."/>
            <person name="Vollmers J."/>
            <person name="Rivas-Marin E."/>
            <person name="Kohn T."/>
            <person name="Peeters S.H."/>
            <person name="Heuer A."/>
            <person name="Rast P."/>
            <person name="Oberbeckmann S."/>
            <person name="Bunk B."/>
            <person name="Jeske O."/>
            <person name="Meyerdierks A."/>
            <person name="Storesund J.E."/>
            <person name="Kallscheuer N."/>
            <person name="Luecker S."/>
            <person name="Lage O.M."/>
            <person name="Pohl T."/>
            <person name="Merkel B.J."/>
            <person name="Hornburger P."/>
            <person name="Mueller R.-W."/>
            <person name="Bruemmer F."/>
            <person name="Labrenz M."/>
            <person name="Spormann A.M."/>
            <person name="Op den Camp H."/>
            <person name="Overmann J."/>
            <person name="Amann R."/>
            <person name="Jetten M.S.M."/>
            <person name="Mascher T."/>
            <person name="Medema M.H."/>
            <person name="Devos D.P."/>
            <person name="Kaster A.-K."/>
            <person name="Ovreas L."/>
            <person name="Rohde M."/>
            <person name="Galperin M.Y."/>
            <person name="Jogler C."/>
        </authorList>
    </citation>
    <scope>NUCLEOTIDE SEQUENCE [LARGE SCALE GENOMIC DNA]</scope>
    <source>
        <strain evidence="2 3">OJF2</strain>
    </source>
</reference>
<organism evidence="2 3">
    <name type="scientific">Aquisphaera giovannonii</name>
    <dbReference type="NCBI Taxonomy" id="406548"/>
    <lineage>
        <taxon>Bacteria</taxon>
        <taxon>Pseudomonadati</taxon>
        <taxon>Planctomycetota</taxon>
        <taxon>Planctomycetia</taxon>
        <taxon>Isosphaerales</taxon>
        <taxon>Isosphaeraceae</taxon>
        <taxon>Aquisphaera</taxon>
    </lineage>
</organism>
<feature type="transmembrane region" description="Helical" evidence="1">
    <location>
        <begin position="104"/>
        <end position="126"/>
    </location>
</feature>
<keyword evidence="1" id="KW-1133">Transmembrane helix</keyword>
<keyword evidence="1" id="KW-0472">Membrane</keyword>
<feature type="transmembrane region" description="Helical" evidence="1">
    <location>
        <begin position="42"/>
        <end position="63"/>
    </location>
</feature>
<sequence length="127" mass="13519">MEQAVEWFVFVTSMVVGLSHAVRADDWVEVYARLHRAGRPGAFANGALSLIIGAGVVSGHGGWSWPGAVLTAFGWLMILKGATCFLAPDRALRSMERAPSRARFVAGGIALLAMAAWAGYCLWRGAA</sequence>
<evidence type="ECO:0000313" key="2">
    <source>
        <dbReference type="EMBL" id="QEH31951.1"/>
    </source>
</evidence>
<evidence type="ECO:0000313" key="3">
    <source>
        <dbReference type="Proteomes" id="UP000324233"/>
    </source>
</evidence>
<dbReference type="EMBL" id="CP042997">
    <property type="protein sequence ID" value="QEH31951.1"/>
    <property type="molecule type" value="Genomic_DNA"/>
</dbReference>
<gene>
    <name evidence="2" type="ORF">OJF2_04180</name>
</gene>
<keyword evidence="3" id="KW-1185">Reference proteome</keyword>
<evidence type="ECO:0000256" key="1">
    <source>
        <dbReference type="SAM" id="Phobius"/>
    </source>
</evidence>
<keyword evidence="1" id="KW-0812">Transmembrane</keyword>
<name>A0A5B9VVR5_9BACT</name>
<accession>A0A5B9VVR5</accession>
<dbReference type="Proteomes" id="UP000324233">
    <property type="component" value="Chromosome"/>
</dbReference>
<dbReference type="OrthoDB" id="1444567at2"/>
<dbReference type="KEGG" id="agv:OJF2_04180"/>